<proteinExistence type="predicted"/>
<name>A0ACB6Z5Z6_THEGA</name>
<gene>
    <name evidence="1" type="ORF">BDM02DRAFT_3101795</name>
</gene>
<evidence type="ECO:0000313" key="1">
    <source>
        <dbReference type="EMBL" id="KAF9645155.1"/>
    </source>
</evidence>
<sequence length="457" mass="51530">MDPPQTSSSANDIFSLSDQTLADRLQFIEEIGYGNWGSVWRCCPKPDPSSKSPPNKYEKVKLAVKLVHRSKTQTTAARIRSLWNEMKIVRSLKNEIHPSIIPFYSFIITPSYALITMAYLPRLIPVEVDESIARVWFKSLLGGIEFLHIRGVVHNDIKPANILLSDKDVPVLVDFGFAEKYDLGSSKAFRSNLAYGTPEYLSPERARGHHHDTRKSDVWSLGVTFFEILIGRTPFEYVEGEQFSTKEDLEKYWTRTVRGKWVGSYKMSRGVEKLIRRMVSPNADVRCFASEALDDPYWVPREVLKAVQKAAHRMAIRSISFHASLTILLVHIGKSASLSQAALSAMNIDVDASRLLDIVSPFTTRTLKDRKSSNKENLTKNVSSAPTRKSNIRSDFVMVESSEILKRVKIKAADQSSSLSSAASSSKNKHARSQSQPKVAVRTGLLFHFFDFKDADR</sequence>
<comment type="caution">
    <text evidence="1">The sequence shown here is derived from an EMBL/GenBank/DDBJ whole genome shotgun (WGS) entry which is preliminary data.</text>
</comment>
<reference evidence="1" key="1">
    <citation type="submission" date="2019-10" db="EMBL/GenBank/DDBJ databases">
        <authorList>
            <consortium name="DOE Joint Genome Institute"/>
            <person name="Kuo A."/>
            <person name="Miyauchi S."/>
            <person name="Kiss E."/>
            <person name="Drula E."/>
            <person name="Kohler A."/>
            <person name="Sanchez-Garcia M."/>
            <person name="Andreopoulos B."/>
            <person name="Barry K.W."/>
            <person name="Bonito G."/>
            <person name="Buee M."/>
            <person name="Carver A."/>
            <person name="Chen C."/>
            <person name="Cichocki N."/>
            <person name="Clum A."/>
            <person name="Culley D."/>
            <person name="Crous P.W."/>
            <person name="Fauchery L."/>
            <person name="Girlanda M."/>
            <person name="Hayes R."/>
            <person name="Keri Z."/>
            <person name="Labutti K."/>
            <person name="Lipzen A."/>
            <person name="Lombard V."/>
            <person name="Magnuson J."/>
            <person name="Maillard F."/>
            <person name="Morin E."/>
            <person name="Murat C."/>
            <person name="Nolan M."/>
            <person name="Ohm R."/>
            <person name="Pangilinan J."/>
            <person name="Pereira M."/>
            <person name="Perotto S."/>
            <person name="Peter M."/>
            <person name="Riley R."/>
            <person name="Sitrit Y."/>
            <person name="Stielow B."/>
            <person name="Szollosi G."/>
            <person name="Zifcakova L."/>
            <person name="Stursova M."/>
            <person name="Spatafora J.W."/>
            <person name="Tedersoo L."/>
            <person name="Vaario L.-M."/>
            <person name="Yamada A."/>
            <person name="Yan M."/>
            <person name="Wang P."/>
            <person name="Xu J."/>
            <person name="Bruns T."/>
            <person name="Baldrian P."/>
            <person name="Vilgalys R."/>
            <person name="Henrissat B."/>
            <person name="Grigoriev I.V."/>
            <person name="Hibbett D."/>
            <person name="Nagy L.G."/>
            <person name="Martin F.M."/>
        </authorList>
    </citation>
    <scope>NUCLEOTIDE SEQUENCE</scope>
    <source>
        <strain evidence="1">P2</strain>
    </source>
</reference>
<reference evidence="1" key="2">
    <citation type="journal article" date="2020" name="Nat. Commun.">
        <title>Large-scale genome sequencing of mycorrhizal fungi provides insights into the early evolution of symbiotic traits.</title>
        <authorList>
            <person name="Miyauchi S."/>
            <person name="Kiss E."/>
            <person name="Kuo A."/>
            <person name="Drula E."/>
            <person name="Kohler A."/>
            <person name="Sanchez-Garcia M."/>
            <person name="Morin E."/>
            <person name="Andreopoulos B."/>
            <person name="Barry K.W."/>
            <person name="Bonito G."/>
            <person name="Buee M."/>
            <person name="Carver A."/>
            <person name="Chen C."/>
            <person name="Cichocki N."/>
            <person name="Clum A."/>
            <person name="Culley D."/>
            <person name="Crous P.W."/>
            <person name="Fauchery L."/>
            <person name="Girlanda M."/>
            <person name="Hayes R.D."/>
            <person name="Keri Z."/>
            <person name="LaButti K."/>
            <person name="Lipzen A."/>
            <person name="Lombard V."/>
            <person name="Magnuson J."/>
            <person name="Maillard F."/>
            <person name="Murat C."/>
            <person name="Nolan M."/>
            <person name="Ohm R.A."/>
            <person name="Pangilinan J."/>
            <person name="Pereira M.F."/>
            <person name="Perotto S."/>
            <person name="Peter M."/>
            <person name="Pfister S."/>
            <person name="Riley R."/>
            <person name="Sitrit Y."/>
            <person name="Stielow J.B."/>
            <person name="Szollosi G."/>
            <person name="Zifcakova L."/>
            <person name="Stursova M."/>
            <person name="Spatafora J.W."/>
            <person name="Tedersoo L."/>
            <person name="Vaario L.M."/>
            <person name="Yamada A."/>
            <person name="Yan M."/>
            <person name="Wang P."/>
            <person name="Xu J."/>
            <person name="Bruns T."/>
            <person name="Baldrian P."/>
            <person name="Vilgalys R."/>
            <person name="Dunand C."/>
            <person name="Henrissat B."/>
            <person name="Grigoriev I.V."/>
            <person name="Hibbett D."/>
            <person name="Nagy L.G."/>
            <person name="Martin F.M."/>
        </authorList>
    </citation>
    <scope>NUCLEOTIDE SEQUENCE</scope>
    <source>
        <strain evidence="1">P2</strain>
    </source>
</reference>
<keyword evidence="2" id="KW-1185">Reference proteome</keyword>
<accession>A0ACB6Z5Z6</accession>
<organism evidence="1 2">
    <name type="scientific">Thelephora ganbajun</name>
    <name type="common">Ganba fungus</name>
    <dbReference type="NCBI Taxonomy" id="370292"/>
    <lineage>
        <taxon>Eukaryota</taxon>
        <taxon>Fungi</taxon>
        <taxon>Dikarya</taxon>
        <taxon>Basidiomycota</taxon>
        <taxon>Agaricomycotina</taxon>
        <taxon>Agaricomycetes</taxon>
        <taxon>Thelephorales</taxon>
        <taxon>Thelephoraceae</taxon>
        <taxon>Thelephora</taxon>
    </lineage>
</organism>
<protein>
    <submittedName>
        <fullName evidence="1">Kinase-like protein</fullName>
    </submittedName>
</protein>
<evidence type="ECO:0000313" key="2">
    <source>
        <dbReference type="Proteomes" id="UP000886501"/>
    </source>
</evidence>
<dbReference type="EMBL" id="MU118102">
    <property type="protein sequence ID" value="KAF9645155.1"/>
    <property type="molecule type" value="Genomic_DNA"/>
</dbReference>
<dbReference type="Proteomes" id="UP000886501">
    <property type="component" value="Unassembled WGS sequence"/>
</dbReference>